<dbReference type="AlphaFoldDB" id="A0AAW7XR22"/>
<dbReference type="NCBIfam" id="TIGR03500">
    <property type="entry name" value="FliO_TIGR"/>
    <property type="match status" value="1"/>
</dbReference>
<keyword evidence="1 7" id="KW-1003">Cell membrane</keyword>
<dbReference type="RefSeq" id="WP_303552270.1">
    <property type="nucleotide sequence ID" value="NZ_JAUOPG010000014.1"/>
</dbReference>
<dbReference type="InterPro" id="IPR052205">
    <property type="entry name" value="FliO/MopB"/>
</dbReference>
<evidence type="ECO:0000256" key="7">
    <source>
        <dbReference type="RuleBase" id="RU362064"/>
    </source>
</evidence>
<sequence length="162" mass="17120">MRVLFSVMAVVAWMSGLANAAPPPSSNTPADIDLTSAVLQVVVGLGLVIVLILALAWVLKRVTRLHNTHQQMKVVSSLALGTRERAVLIEVGGRQVLLGVSPGRVSLLESYDEPIITAPQGGEFASQLKASLAMQQKKGSSSDQPKSSASPEPVPTTTEIDR</sequence>
<dbReference type="PANTHER" id="PTHR38766:SF1">
    <property type="entry name" value="FLAGELLAR PROTEIN FLIO"/>
    <property type="match status" value="1"/>
</dbReference>
<evidence type="ECO:0000256" key="6">
    <source>
        <dbReference type="ARBA" id="ARBA00037937"/>
    </source>
</evidence>
<keyword evidence="10" id="KW-0969">Cilium</keyword>
<evidence type="ECO:0000256" key="8">
    <source>
        <dbReference type="SAM" id="MobiDB-lite"/>
    </source>
</evidence>
<dbReference type="InterPro" id="IPR022781">
    <property type="entry name" value="Flagellar_biosynth_FliO"/>
</dbReference>
<evidence type="ECO:0000313" key="10">
    <source>
        <dbReference type="EMBL" id="MDO6455235.1"/>
    </source>
</evidence>
<evidence type="ECO:0000256" key="1">
    <source>
        <dbReference type="ARBA" id="ARBA00022475"/>
    </source>
</evidence>
<feature type="chain" id="PRO_5043364501" description="Flagellar protein" evidence="9">
    <location>
        <begin position="21"/>
        <end position="162"/>
    </location>
</feature>
<name>A0AAW7XR22_9GAMM</name>
<feature type="transmembrane region" description="Helical" evidence="7">
    <location>
        <begin position="36"/>
        <end position="59"/>
    </location>
</feature>
<keyword evidence="9" id="KW-0732">Signal</keyword>
<evidence type="ECO:0000256" key="4">
    <source>
        <dbReference type="ARBA" id="ARBA00023136"/>
    </source>
</evidence>
<dbReference type="GO" id="GO:0044781">
    <property type="term" value="P:bacterial-type flagellum organization"/>
    <property type="evidence" value="ECO:0007669"/>
    <property type="project" value="UniProtKB-UniRule"/>
</dbReference>
<evidence type="ECO:0000256" key="3">
    <source>
        <dbReference type="ARBA" id="ARBA00022989"/>
    </source>
</evidence>
<evidence type="ECO:0000313" key="11">
    <source>
        <dbReference type="Proteomes" id="UP001169862"/>
    </source>
</evidence>
<keyword evidence="10" id="KW-0966">Cell projection</keyword>
<comment type="caution">
    <text evidence="10">The sequence shown here is derived from an EMBL/GenBank/DDBJ whole genome shotgun (WGS) entry which is preliminary data.</text>
</comment>
<feature type="region of interest" description="Disordered" evidence="8">
    <location>
        <begin position="133"/>
        <end position="162"/>
    </location>
</feature>
<organism evidence="10 11">
    <name type="scientific">Neptunomonas phycophila</name>
    <dbReference type="NCBI Taxonomy" id="1572645"/>
    <lineage>
        <taxon>Bacteria</taxon>
        <taxon>Pseudomonadati</taxon>
        <taxon>Pseudomonadota</taxon>
        <taxon>Gammaproteobacteria</taxon>
        <taxon>Oceanospirillales</taxon>
        <taxon>Oceanospirillaceae</taxon>
        <taxon>Neptunomonas</taxon>
    </lineage>
</organism>
<keyword evidence="2 7" id="KW-0812">Transmembrane</keyword>
<dbReference type="Proteomes" id="UP001169862">
    <property type="component" value="Unassembled WGS sequence"/>
</dbReference>
<evidence type="ECO:0000256" key="5">
    <source>
        <dbReference type="ARBA" id="ARBA00023143"/>
    </source>
</evidence>
<comment type="subcellular location">
    <subcellularLocation>
        <location evidence="7">Cell membrane</location>
    </subcellularLocation>
    <subcellularLocation>
        <location evidence="7">Bacterial flagellum basal body</location>
    </subcellularLocation>
</comment>
<dbReference type="EMBL" id="JAUOPG010000014">
    <property type="protein sequence ID" value="MDO6455235.1"/>
    <property type="molecule type" value="Genomic_DNA"/>
</dbReference>
<evidence type="ECO:0000256" key="9">
    <source>
        <dbReference type="SAM" id="SignalP"/>
    </source>
</evidence>
<feature type="compositionally biased region" description="Low complexity" evidence="8">
    <location>
        <begin position="135"/>
        <end position="150"/>
    </location>
</feature>
<keyword evidence="10" id="KW-0282">Flagellum</keyword>
<comment type="similarity">
    <text evidence="6 7">Belongs to the FliO/MopB family.</text>
</comment>
<dbReference type="Pfam" id="PF04347">
    <property type="entry name" value="FliO"/>
    <property type="match status" value="1"/>
</dbReference>
<evidence type="ECO:0000256" key="2">
    <source>
        <dbReference type="ARBA" id="ARBA00022692"/>
    </source>
</evidence>
<dbReference type="GO" id="GO:0005886">
    <property type="term" value="C:plasma membrane"/>
    <property type="evidence" value="ECO:0007669"/>
    <property type="project" value="UniProtKB-SubCell"/>
</dbReference>
<accession>A0AAW7XR22</accession>
<keyword evidence="3 7" id="KW-1133">Transmembrane helix</keyword>
<dbReference type="PANTHER" id="PTHR38766">
    <property type="entry name" value="FLAGELLAR PROTEIN FLIO"/>
    <property type="match status" value="1"/>
</dbReference>
<feature type="signal peptide" evidence="9">
    <location>
        <begin position="1"/>
        <end position="20"/>
    </location>
</feature>
<keyword evidence="4 7" id="KW-0472">Membrane</keyword>
<gene>
    <name evidence="10" type="primary">fliO</name>
    <name evidence="10" type="ORF">Q4490_16855</name>
</gene>
<dbReference type="GO" id="GO:0009425">
    <property type="term" value="C:bacterial-type flagellum basal body"/>
    <property type="evidence" value="ECO:0007669"/>
    <property type="project" value="UniProtKB-SubCell"/>
</dbReference>
<proteinExistence type="inferred from homology"/>
<protein>
    <recommendedName>
        <fullName evidence="7">Flagellar protein</fullName>
    </recommendedName>
</protein>
<keyword evidence="5 7" id="KW-0975">Bacterial flagellum</keyword>
<reference evidence="10" key="1">
    <citation type="submission" date="2023-07" db="EMBL/GenBank/DDBJ databases">
        <title>Genome content predicts the carbon catabolic preferences of heterotrophic bacteria.</title>
        <authorList>
            <person name="Gralka M."/>
        </authorList>
    </citation>
    <scope>NUCLEOTIDE SEQUENCE</scope>
    <source>
        <strain evidence="10">I2M16</strain>
    </source>
</reference>